<dbReference type="EMBL" id="JADFTS010000003">
    <property type="protein sequence ID" value="KAF9617842.1"/>
    <property type="molecule type" value="Genomic_DNA"/>
</dbReference>
<proteinExistence type="predicted"/>
<sequence>MLSGDVPEGFSSLSSLRYLKLTSNAFSGEIPKNLRLCRRVIGNASLSNNRVFARFQPKLGNYSNLEVLEFRSKSVKRVGYRLIFQGFPI</sequence>
<dbReference type="PANTHER" id="PTHR48054:SF82">
    <property type="entry name" value="LRR RECEPTOR-LIKE SERINE_THREONINE-PROTEIN KINASE FLS2"/>
    <property type="match status" value="1"/>
</dbReference>
<accession>A0A835M649</accession>
<protein>
    <recommendedName>
        <fullName evidence="3">Non-specific serine/threonine protein kinase</fullName>
    </recommendedName>
</protein>
<dbReference type="AlphaFoldDB" id="A0A835M649"/>
<dbReference type="SUPFAM" id="SSF52058">
    <property type="entry name" value="L domain-like"/>
    <property type="match status" value="1"/>
</dbReference>
<name>A0A835M649_9MAGN</name>
<dbReference type="Gene3D" id="3.80.10.10">
    <property type="entry name" value="Ribonuclease Inhibitor"/>
    <property type="match status" value="1"/>
</dbReference>
<dbReference type="OrthoDB" id="2105857at2759"/>
<evidence type="ECO:0000313" key="1">
    <source>
        <dbReference type="EMBL" id="KAF9617842.1"/>
    </source>
</evidence>
<dbReference type="PANTHER" id="PTHR48054">
    <property type="entry name" value="RECEPTOR KINASE-LIKE PROTEIN XA21"/>
    <property type="match status" value="1"/>
</dbReference>
<organism evidence="1 2">
    <name type="scientific">Coptis chinensis</name>
    <dbReference type="NCBI Taxonomy" id="261450"/>
    <lineage>
        <taxon>Eukaryota</taxon>
        <taxon>Viridiplantae</taxon>
        <taxon>Streptophyta</taxon>
        <taxon>Embryophyta</taxon>
        <taxon>Tracheophyta</taxon>
        <taxon>Spermatophyta</taxon>
        <taxon>Magnoliopsida</taxon>
        <taxon>Ranunculales</taxon>
        <taxon>Ranunculaceae</taxon>
        <taxon>Coptidoideae</taxon>
        <taxon>Coptis</taxon>
    </lineage>
</organism>
<comment type="caution">
    <text evidence="1">The sequence shown here is derived from an EMBL/GenBank/DDBJ whole genome shotgun (WGS) entry which is preliminary data.</text>
</comment>
<keyword evidence="2" id="KW-1185">Reference proteome</keyword>
<dbReference type="InterPro" id="IPR052592">
    <property type="entry name" value="LRR-RLK"/>
</dbReference>
<gene>
    <name evidence="1" type="ORF">IFM89_039024</name>
</gene>
<dbReference type="Proteomes" id="UP000631114">
    <property type="component" value="Unassembled WGS sequence"/>
</dbReference>
<evidence type="ECO:0000313" key="2">
    <source>
        <dbReference type="Proteomes" id="UP000631114"/>
    </source>
</evidence>
<reference evidence="1 2" key="1">
    <citation type="submission" date="2020-10" db="EMBL/GenBank/DDBJ databases">
        <title>The Coptis chinensis genome and diversification of protoberbering-type alkaloids.</title>
        <authorList>
            <person name="Wang B."/>
            <person name="Shu S."/>
            <person name="Song C."/>
            <person name="Liu Y."/>
        </authorList>
    </citation>
    <scope>NUCLEOTIDE SEQUENCE [LARGE SCALE GENOMIC DNA]</scope>
    <source>
        <strain evidence="1">HL-2020</strain>
        <tissue evidence="1">Leaf</tissue>
    </source>
</reference>
<dbReference type="InterPro" id="IPR032675">
    <property type="entry name" value="LRR_dom_sf"/>
</dbReference>
<evidence type="ECO:0008006" key="3">
    <source>
        <dbReference type="Google" id="ProtNLM"/>
    </source>
</evidence>